<dbReference type="KEGG" id="spap:H3Z74_12950"/>
<dbReference type="EMBL" id="CP061038">
    <property type="protein sequence ID" value="QNQ07724.1"/>
    <property type="molecule type" value="Genomic_DNA"/>
</dbReference>
<dbReference type="PANTHER" id="PTHR30451:SF5">
    <property type="entry name" value="SLR0019 PROTEIN"/>
    <property type="match status" value="1"/>
</dbReference>
<reference evidence="1 2" key="1">
    <citation type="submission" date="2020-09" db="EMBL/GenBank/DDBJ databases">
        <title>Sphingomonas sp., a new species isolated from pork steak.</title>
        <authorList>
            <person name="Heidler von Heilborn D."/>
        </authorList>
    </citation>
    <scope>NUCLEOTIDE SEQUENCE [LARGE SCALE GENOMIC DNA]</scope>
    <source>
        <strain evidence="2">S8-3T</strain>
    </source>
</reference>
<evidence type="ECO:0000313" key="1">
    <source>
        <dbReference type="EMBL" id="QNQ07724.1"/>
    </source>
</evidence>
<protein>
    <submittedName>
        <fullName evidence="1">Fimbrial biogenesis outer membrane usher protein</fullName>
    </submittedName>
</protein>
<dbReference type="Pfam" id="PF00577">
    <property type="entry name" value="Usher"/>
    <property type="match status" value="1"/>
</dbReference>
<dbReference type="AlphaFoldDB" id="A0A7H0LDH1"/>
<dbReference type="GO" id="GO:0009297">
    <property type="term" value="P:pilus assembly"/>
    <property type="evidence" value="ECO:0007669"/>
    <property type="project" value="InterPro"/>
</dbReference>
<organism evidence="1 2">
    <name type="scientific">Sphingomonas alpina</name>
    <dbReference type="NCBI Taxonomy" id="653931"/>
    <lineage>
        <taxon>Bacteria</taxon>
        <taxon>Pseudomonadati</taxon>
        <taxon>Pseudomonadota</taxon>
        <taxon>Alphaproteobacteria</taxon>
        <taxon>Sphingomonadales</taxon>
        <taxon>Sphingomonadaceae</taxon>
        <taxon>Sphingomonas</taxon>
    </lineage>
</organism>
<dbReference type="RefSeq" id="WP_187760071.1">
    <property type="nucleotide sequence ID" value="NZ_CP061038.1"/>
</dbReference>
<sequence length="797" mass="85481">MAASPQTSPAPVRAARRVKLSIGLTVNGAPAGEVTVDTDAAGDASVDTIQLLARLEKIVSPSILDKLKLRIANRPFAPVAELRSDDIPLIFDLAGLQLRLDLPVNARATNVISIQDRSSLGLAATADPSDFAAGATFTLSQRLQHSRGFGGIDRDPALLAVRGFANYGGKDGVYLTFLGGIRENNRIFRRGTTLFHDDVENAVRFSIGDLDPQTTGSYQVSSNLLGIGVERSYQDIQPYRNLRPAGRGGLTLERPSRVDVMVNGALYRTLTLPAGQYDLRDFPFLDGLNDVQLNVTDDSGRSETLNLSFFSDTLLLEQGVSMFSANIGQQQDSFSQFSSTRYRHSPMFSGYYVRGMTDWLTLGGSVQADRANALFTGQAVVGTPFGVFGVEGALDRSDVEKLQYSALISYRLNSVSSTGRQNLLAVDCVTRSAAFSPMTFSDDRPNTYRYEINGRYQRALSEKLYATVGAGYSKGRDPFGDLTTASAGLSRSFGRISTSGTYSYRKDDRGTDHRVSLSLNIPLGRNQSVRTNYNSERNRVAADYSLIGYEGLGQTSAEASVYREDGGRGANVVVEHYFNRFRASVVHDYQSIDGQKTQTSDIQLSFGIGYSDDRLALGRDADRGFTIVAGHPTLKGAQVEVSSRYSLGPAARTGALGPALVPVQRGYQPDVLEVKVANLPPGYDIGAGRIDILPGAASGYLWEIGSAASHTLIASLVDGKGAPIPYVAGLLTPVSGKGEAIQFFTNRTGRLVAQKLAPGSYSLRPAGAAAPIATVTVAEDAASIVNAGTIVVKDYQP</sequence>
<dbReference type="GO" id="GO:0009279">
    <property type="term" value="C:cell outer membrane"/>
    <property type="evidence" value="ECO:0007669"/>
    <property type="project" value="TreeGrafter"/>
</dbReference>
<name>A0A7H0LDH1_9SPHN</name>
<dbReference type="Gene3D" id="2.60.40.3110">
    <property type="match status" value="1"/>
</dbReference>
<dbReference type="InterPro" id="IPR000015">
    <property type="entry name" value="Fimb_usher"/>
</dbReference>
<dbReference type="PANTHER" id="PTHR30451">
    <property type="entry name" value="OUTER MEMBRANE USHER PROTEIN"/>
    <property type="match status" value="1"/>
</dbReference>
<keyword evidence="2" id="KW-1185">Reference proteome</keyword>
<dbReference type="Proteomes" id="UP000516148">
    <property type="component" value="Chromosome"/>
</dbReference>
<gene>
    <name evidence="1" type="ORF">H3Z74_12950</name>
</gene>
<accession>A0A7H0LDH1</accession>
<proteinExistence type="predicted"/>
<dbReference type="GO" id="GO:0015473">
    <property type="term" value="F:fimbrial usher porin activity"/>
    <property type="evidence" value="ECO:0007669"/>
    <property type="project" value="InterPro"/>
</dbReference>
<evidence type="ECO:0000313" key="2">
    <source>
        <dbReference type="Proteomes" id="UP000516148"/>
    </source>
</evidence>